<reference evidence="2" key="2">
    <citation type="journal article" date="2012" name="PLoS ONE">
        <title>A Deeply Branching Thermophilic Bacterium with an Ancient Acetyl-CoA Pathway Dominates a Subsurface Ecosystem.</title>
        <authorList>
            <person name="Takami H."/>
            <person name="Noguchi H."/>
            <person name="Takaki Y."/>
            <person name="Uchiyama I."/>
            <person name="Toyoda A."/>
            <person name="Nishi S."/>
            <person name="Chee G.-J."/>
            <person name="Arai W."/>
            <person name="Nunoura T."/>
            <person name="Itoh T."/>
            <person name="Hattori M."/>
            <person name="Takai K."/>
        </authorList>
    </citation>
    <scope>NUCLEOTIDE SEQUENCE</scope>
</reference>
<feature type="transmembrane region" description="Helical" evidence="1">
    <location>
        <begin position="97"/>
        <end position="119"/>
    </location>
</feature>
<protein>
    <submittedName>
        <fullName evidence="2">Hypothetical conserved protein</fullName>
    </submittedName>
</protein>
<keyword evidence="1" id="KW-1133">Transmembrane helix</keyword>
<evidence type="ECO:0000256" key="1">
    <source>
        <dbReference type="SAM" id="Phobius"/>
    </source>
</evidence>
<evidence type="ECO:0000313" key="2">
    <source>
        <dbReference type="EMBL" id="BAL58287.1"/>
    </source>
</evidence>
<accession>H5SQ51</accession>
<feature type="transmembrane region" description="Helical" evidence="1">
    <location>
        <begin position="43"/>
        <end position="62"/>
    </location>
</feature>
<dbReference type="AlphaFoldDB" id="H5SQ51"/>
<name>H5SQ51_9CHLR</name>
<feature type="transmembrane region" description="Helical" evidence="1">
    <location>
        <begin position="71"/>
        <end position="91"/>
    </location>
</feature>
<reference evidence="2" key="1">
    <citation type="journal article" date="2005" name="Environ. Microbiol.">
        <title>Genetic and functional properties of uncultivated thermophilic crenarchaeotes from a subsurface gold mine as revealed by analysis of genome fragments.</title>
        <authorList>
            <person name="Nunoura T."/>
            <person name="Hirayama H."/>
            <person name="Takami H."/>
            <person name="Oida H."/>
            <person name="Nishi S."/>
            <person name="Shimamura S."/>
            <person name="Suzuki Y."/>
            <person name="Inagaki F."/>
            <person name="Takai K."/>
            <person name="Nealson K.H."/>
            <person name="Horikoshi K."/>
        </authorList>
    </citation>
    <scope>NUCLEOTIDE SEQUENCE</scope>
</reference>
<keyword evidence="1" id="KW-0812">Transmembrane</keyword>
<gene>
    <name evidence="2" type="ORF">HGMM_F55G01C15</name>
</gene>
<keyword evidence="1" id="KW-0472">Membrane</keyword>
<dbReference type="EMBL" id="AP011799">
    <property type="protein sequence ID" value="BAL58287.1"/>
    <property type="molecule type" value="Genomic_DNA"/>
</dbReference>
<proteinExistence type="predicted"/>
<sequence>MFFFGLLAFLLGAAGLIAPEILLRVLGFEILSREARLSGDYTLVFPIASSMASFNMGIYYMLAAFNELRPFYLWTVPFRLVTFTVFTLAVWRGLAPARFIGVAAWEGMGAILTGLALWYDKKKQKG</sequence>
<organism evidence="2">
    <name type="scientific">uncultured Chloroflexota bacterium</name>
    <dbReference type="NCBI Taxonomy" id="166587"/>
    <lineage>
        <taxon>Bacteria</taxon>
        <taxon>Bacillati</taxon>
        <taxon>Chloroflexota</taxon>
        <taxon>environmental samples</taxon>
    </lineage>
</organism>